<reference evidence="1 2" key="1">
    <citation type="submission" date="2019-09" db="EMBL/GenBank/DDBJ databases">
        <title>Sulfurimonas gotlandica sp. nov., a chemoautotrophic and psychrotolerant epsilonproteobacterium isolated from a pelagic redoxcline, and an emended description of the genus Sulfurimonas.</title>
        <authorList>
            <person name="Wang S."/>
            <person name="Jiang L."/>
            <person name="Shao S."/>
        </authorList>
    </citation>
    <scope>NUCLEOTIDE SEQUENCE [LARGE SCALE GENOMIC DNA]</scope>
    <source>
        <strain evidence="1 2">GYSZ_1</strain>
    </source>
</reference>
<dbReference type="PANTHER" id="PTHR41247">
    <property type="entry name" value="HTH-TYPE TRANSCRIPTIONAL REPRESSOR YCNK"/>
    <property type="match status" value="1"/>
</dbReference>
<dbReference type="OrthoDB" id="982633at2"/>
<evidence type="ECO:0000313" key="2">
    <source>
        <dbReference type="Proteomes" id="UP000326944"/>
    </source>
</evidence>
<organism evidence="1 2">
    <name type="scientific">Sulfurimonas lithotrophica</name>
    <dbReference type="NCBI Taxonomy" id="2590022"/>
    <lineage>
        <taxon>Bacteria</taxon>
        <taxon>Pseudomonadati</taxon>
        <taxon>Campylobacterota</taxon>
        <taxon>Epsilonproteobacteria</taxon>
        <taxon>Campylobacterales</taxon>
        <taxon>Sulfurimonadaceae</taxon>
        <taxon>Sulfurimonas</taxon>
    </lineage>
</organism>
<dbReference type="EMBL" id="CP043617">
    <property type="protein sequence ID" value="QFR49883.1"/>
    <property type="molecule type" value="Genomic_DNA"/>
</dbReference>
<dbReference type="RefSeq" id="WP_152307831.1">
    <property type="nucleotide sequence ID" value="NZ_CP043617.1"/>
</dbReference>
<gene>
    <name evidence="1" type="ORF">FJR48_09145</name>
</gene>
<evidence type="ECO:0008006" key="3">
    <source>
        <dbReference type="Google" id="ProtNLM"/>
    </source>
</evidence>
<dbReference type="Proteomes" id="UP000326944">
    <property type="component" value="Chromosome"/>
</dbReference>
<dbReference type="Pfam" id="PF05573">
    <property type="entry name" value="NosL"/>
    <property type="match status" value="1"/>
</dbReference>
<dbReference type="KEGG" id="sulg:FJR48_09145"/>
<dbReference type="SUPFAM" id="SSF160387">
    <property type="entry name" value="NosL/MerB-like"/>
    <property type="match status" value="1"/>
</dbReference>
<evidence type="ECO:0000313" key="1">
    <source>
        <dbReference type="EMBL" id="QFR49883.1"/>
    </source>
</evidence>
<dbReference type="PROSITE" id="PS51257">
    <property type="entry name" value="PROKAR_LIPOPROTEIN"/>
    <property type="match status" value="1"/>
</dbReference>
<proteinExistence type="predicted"/>
<accession>A0A5P8P2B7</accession>
<protein>
    <recommendedName>
        <fullName evidence="3">NosL family protein</fullName>
    </recommendedName>
</protein>
<keyword evidence="2" id="KW-1185">Reference proteome</keyword>
<dbReference type="AlphaFoldDB" id="A0A5P8P2B7"/>
<dbReference type="PANTHER" id="PTHR41247:SF1">
    <property type="entry name" value="HTH-TYPE TRANSCRIPTIONAL REPRESSOR YCNK"/>
    <property type="match status" value="1"/>
</dbReference>
<sequence>MNKIIYPIIASIVLLSGCSDTKPAHTKNMHKMFQSVSKEEATLVQQGKDKQYCLRCGMDLVKFYKTSHAAESEDGNTHYQYCSIHCLEDHLGDGINLKNPKVVDVKSLKLISVADAVYVVGSKVRGTMTRVSKYAFSKKQDAEEFKVQNGGEIMDFNSALAKAKEDFEHYNRH</sequence>
<dbReference type="Gene3D" id="3.30.70.2050">
    <property type="match status" value="1"/>
</dbReference>
<name>A0A5P8P2B7_9BACT</name>
<dbReference type="InterPro" id="IPR008719">
    <property type="entry name" value="N2O_reductase_NosL"/>
</dbReference>